<dbReference type="OrthoDB" id="3268756at2759"/>
<comment type="caution">
    <text evidence="2">The sequence shown here is derived from an EMBL/GenBank/DDBJ whole genome shotgun (WGS) entry which is preliminary data.</text>
</comment>
<organism evidence="2 3">
    <name type="scientific">Ceratobasidium theobromae</name>
    <dbReference type="NCBI Taxonomy" id="1582974"/>
    <lineage>
        <taxon>Eukaryota</taxon>
        <taxon>Fungi</taxon>
        <taxon>Dikarya</taxon>
        <taxon>Basidiomycota</taxon>
        <taxon>Agaricomycotina</taxon>
        <taxon>Agaricomycetes</taxon>
        <taxon>Cantharellales</taxon>
        <taxon>Ceratobasidiaceae</taxon>
        <taxon>Ceratobasidium</taxon>
    </lineage>
</organism>
<feature type="compositionally biased region" description="Basic and acidic residues" evidence="1">
    <location>
        <begin position="360"/>
        <end position="369"/>
    </location>
</feature>
<evidence type="ECO:0000313" key="2">
    <source>
        <dbReference type="EMBL" id="KAB5587685.1"/>
    </source>
</evidence>
<feature type="compositionally biased region" description="Polar residues" evidence="1">
    <location>
        <begin position="373"/>
        <end position="382"/>
    </location>
</feature>
<name>A0A5N5Q7H7_9AGAM</name>
<dbReference type="Proteomes" id="UP000383932">
    <property type="component" value="Unassembled WGS sequence"/>
</dbReference>
<reference evidence="2 3" key="1">
    <citation type="journal article" date="2019" name="Fungal Biol. Biotechnol.">
        <title>Draft genome sequence of fastidious pathogen Ceratobasidium theobromae, which causes vascular-streak dieback in Theobroma cacao.</title>
        <authorList>
            <person name="Ali S.S."/>
            <person name="Asman A."/>
            <person name="Shao J."/>
            <person name="Firmansyah A.P."/>
            <person name="Susilo A.W."/>
            <person name="Rosmana A."/>
            <person name="McMahon P."/>
            <person name="Junaid M."/>
            <person name="Guest D."/>
            <person name="Kheng T.Y."/>
            <person name="Meinhardt L.W."/>
            <person name="Bailey B.A."/>
        </authorList>
    </citation>
    <scope>NUCLEOTIDE SEQUENCE [LARGE SCALE GENOMIC DNA]</scope>
    <source>
        <strain evidence="2 3">CT2</strain>
    </source>
</reference>
<gene>
    <name evidence="2" type="ORF">CTheo_8875</name>
</gene>
<dbReference type="EMBL" id="SSOP01000865">
    <property type="protein sequence ID" value="KAB5587685.1"/>
    <property type="molecule type" value="Genomic_DNA"/>
</dbReference>
<evidence type="ECO:0000313" key="3">
    <source>
        <dbReference type="Proteomes" id="UP000383932"/>
    </source>
</evidence>
<sequence>MSSELLSITTGNEDALLEQSAASRFALEDGAFLDWCKDVRLDYNTLNTHESPLPGTLQNLIGGVRVVPSWMVHTDAHQYQHAKRRFSTFIDTLAADIVSEEFQLCSNDESLSNDISAAIVPIFTVVQQNILAQSWKVKAIEAETRTAIDGLNNHVWNIESSDCFQHRMERRMKLPGTSNENAPIRVTPDSCAFIRAETSAVQGKAARGSCSSIAHPSHEAYYLFPHWINEYKQHDGQKRMSINQVILGLVSGLYQRRSLGFPHHFIFAMAHHGSTKLLMVLYRMREFDTSLPASALQLYLLMKKTCGLAKEYQTAILDATYGPISRTKGMLPGPHVQWPSKEDKKSDGGSSKPNSPKRARLGEPSKDDLGPQTDCQDQSPNDSPMVETPTELYEKRLQGLLVGRGHSLRSGFSQRVEELSSDEKVKKYLSTSVNVIYDPMPDSSAS</sequence>
<feature type="region of interest" description="Disordered" evidence="1">
    <location>
        <begin position="328"/>
        <end position="392"/>
    </location>
</feature>
<protein>
    <submittedName>
        <fullName evidence="2">Uncharacterized protein</fullName>
    </submittedName>
</protein>
<proteinExistence type="predicted"/>
<dbReference type="AlphaFoldDB" id="A0A5N5Q7H7"/>
<evidence type="ECO:0000256" key="1">
    <source>
        <dbReference type="SAM" id="MobiDB-lite"/>
    </source>
</evidence>
<accession>A0A5N5Q7H7</accession>
<keyword evidence="3" id="KW-1185">Reference proteome</keyword>